<keyword evidence="4 10" id="KW-0812">Transmembrane</keyword>
<dbReference type="PROSITE" id="PS00237">
    <property type="entry name" value="G_PROTEIN_RECEP_F1_1"/>
    <property type="match status" value="1"/>
</dbReference>
<dbReference type="GO" id="GO:0004930">
    <property type="term" value="F:G protein-coupled receptor activity"/>
    <property type="evidence" value="ECO:0007669"/>
    <property type="project" value="UniProtKB-KW"/>
</dbReference>
<evidence type="ECO:0000256" key="2">
    <source>
        <dbReference type="ARBA" id="ARBA00010663"/>
    </source>
</evidence>
<comment type="caution">
    <text evidence="14">The sequence shown here is derived from an EMBL/GenBank/DDBJ whole genome shotgun (WGS) entry which is preliminary data.</text>
</comment>
<accession>A0AAE1HAG6</accession>
<reference evidence="14" key="1">
    <citation type="submission" date="2021-07" db="EMBL/GenBank/DDBJ databases">
        <authorList>
            <person name="Catto M.A."/>
            <person name="Jacobson A."/>
            <person name="Kennedy G."/>
            <person name="Labadie P."/>
            <person name="Hunt B.G."/>
            <person name="Srinivasan R."/>
        </authorList>
    </citation>
    <scope>NUCLEOTIDE SEQUENCE</scope>
    <source>
        <strain evidence="14">PL_HMW_Pooled</strain>
        <tissue evidence="14">Head</tissue>
    </source>
</reference>
<evidence type="ECO:0000313" key="14">
    <source>
        <dbReference type="EMBL" id="KAK3917698.1"/>
    </source>
</evidence>
<evidence type="ECO:0000256" key="5">
    <source>
        <dbReference type="ARBA" id="ARBA00022989"/>
    </source>
</evidence>
<dbReference type="SMART" id="SM01381">
    <property type="entry name" value="7TM_GPCR_Srsx"/>
    <property type="match status" value="1"/>
</dbReference>
<evidence type="ECO:0000256" key="10">
    <source>
        <dbReference type="RuleBase" id="RU000688"/>
    </source>
</evidence>
<keyword evidence="9 10" id="KW-0807">Transducer</keyword>
<sequence>MASCGAYNWTRHEELQLLDGDQLQVQQLLLEDAHPTLYSRPASLFAAACAMVFTLVGVPGNLITVLALARSPALRAHATTAFIISLCTSDLVFCALCLPPTAARFLLARWPLGPLACAVFPLLFYGNVAVSVLSMTAIAINRYILIMWHGVYARLYSRPHILLMVLLVWVAGFSLLVPPLLGVWGCLGLEPRSFSCTILKKDGASPKKIFFVVGFALPCTVMAAAYSCIYWRVRRSRAALKAHGTSGSRLSLEAVRAAGNAVSKNPKEVGKPAAAGGVGGGGGFRRRDDRRLTRLMLTVFCSFLVCFLPLTLFNAMDNLGAPPLLQLLSSVLAWASAVINPFIYAATNRQYRAAYRRLLCGCGADQPSASAPSPRTRLHPRGLSLGRATSDSGSATATTAGRVG</sequence>
<dbReference type="FunFam" id="1.20.1070.10:FF:000312">
    <property type="entry name" value="protein trapped in endoderm-1"/>
    <property type="match status" value="1"/>
</dbReference>
<keyword evidence="6 10" id="KW-0297">G-protein coupled receptor</keyword>
<feature type="compositionally biased region" description="Low complexity" evidence="11">
    <location>
        <begin position="386"/>
        <end position="404"/>
    </location>
</feature>
<evidence type="ECO:0000256" key="6">
    <source>
        <dbReference type="ARBA" id="ARBA00023040"/>
    </source>
</evidence>
<dbReference type="Proteomes" id="UP001219518">
    <property type="component" value="Unassembled WGS sequence"/>
</dbReference>
<evidence type="ECO:0000256" key="7">
    <source>
        <dbReference type="ARBA" id="ARBA00023136"/>
    </source>
</evidence>
<keyword evidence="7 12" id="KW-0472">Membrane</keyword>
<evidence type="ECO:0000313" key="15">
    <source>
        <dbReference type="Proteomes" id="UP001219518"/>
    </source>
</evidence>
<feature type="transmembrane region" description="Helical" evidence="12">
    <location>
        <begin position="327"/>
        <end position="347"/>
    </location>
</feature>
<comment type="similarity">
    <text evidence="2 10">Belongs to the G-protein coupled receptor 1 family.</text>
</comment>
<dbReference type="PANTHER" id="PTHR24228">
    <property type="entry name" value="B2 BRADYKININ RECEPTOR/ANGIOTENSIN II RECEPTOR"/>
    <property type="match status" value="1"/>
</dbReference>
<dbReference type="CDD" id="cd15210">
    <property type="entry name" value="7tmA_GPR84-like"/>
    <property type="match status" value="1"/>
</dbReference>
<evidence type="ECO:0000256" key="8">
    <source>
        <dbReference type="ARBA" id="ARBA00023170"/>
    </source>
</evidence>
<feature type="transmembrane region" description="Helical" evidence="12">
    <location>
        <begin position="295"/>
        <end position="315"/>
    </location>
</feature>
<dbReference type="EMBL" id="JAHWGI010000773">
    <property type="protein sequence ID" value="KAK3917698.1"/>
    <property type="molecule type" value="Genomic_DNA"/>
</dbReference>
<feature type="transmembrane region" description="Helical" evidence="12">
    <location>
        <begin position="81"/>
        <end position="102"/>
    </location>
</feature>
<keyword evidence="5 12" id="KW-1133">Transmembrane helix</keyword>
<proteinExistence type="inferred from homology"/>
<dbReference type="PANTHER" id="PTHR24228:SF71">
    <property type="entry name" value="PROTEIN TRAPPED IN ENDODERM-1"/>
    <property type="match status" value="1"/>
</dbReference>
<feature type="transmembrane region" description="Helical" evidence="12">
    <location>
        <begin position="209"/>
        <end position="231"/>
    </location>
</feature>
<name>A0AAE1HAG6_9NEOP</name>
<organism evidence="14 15">
    <name type="scientific">Frankliniella fusca</name>
    <dbReference type="NCBI Taxonomy" id="407009"/>
    <lineage>
        <taxon>Eukaryota</taxon>
        <taxon>Metazoa</taxon>
        <taxon>Ecdysozoa</taxon>
        <taxon>Arthropoda</taxon>
        <taxon>Hexapoda</taxon>
        <taxon>Insecta</taxon>
        <taxon>Pterygota</taxon>
        <taxon>Neoptera</taxon>
        <taxon>Paraneoptera</taxon>
        <taxon>Thysanoptera</taxon>
        <taxon>Terebrantia</taxon>
        <taxon>Thripoidea</taxon>
        <taxon>Thripidae</taxon>
        <taxon>Frankliniella</taxon>
    </lineage>
</organism>
<dbReference type="PROSITE" id="PS50262">
    <property type="entry name" value="G_PROTEIN_RECEP_F1_2"/>
    <property type="match status" value="1"/>
</dbReference>
<dbReference type="AlphaFoldDB" id="A0AAE1HAG6"/>
<keyword evidence="3" id="KW-1003">Cell membrane</keyword>
<dbReference type="GO" id="GO:0005886">
    <property type="term" value="C:plasma membrane"/>
    <property type="evidence" value="ECO:0007669"/>
    <property type="project" value="UniProtKB-SubCell"/>
</dbReference>
<dbReference type="Pfam" id="PF00001">
    <property type="entry name" value="7tm_1"/>
    <property type="match status" value="1"/>
</dbReference>
<comment type="subcellular location">
    <subcellularLocation>
        <location evidence="1">Cell membrane</location>
        <topology evidence="1">Multi-pass membrane protein</topology>
    </subcellularLocation>
</comment>
<evidence type="ECO:0000256" key="12">
    <source>
        <dbReference type="SAM" id="Phobius"/>
    </source>
</evidence>
<reference evidence="14" key="2">
    <citation type="journal article" date="2023" name="BMC Genomics">
        <title>Pest status, molecular evolution, and epigenetic factors derived from the genome assembly of Frankliniella fusca, a thysanopteran phytovirus vector.</title>
        <authorList>
            <person name="Catto M.A."/>
            <person name="Labadie P.E."/>
            <person name="Jacobson A.L."/>
            <person name="Kennedy G.G."/>
            <person name="Srinivasan R."/>
            <person name="Hunt B.G."/>
        </authorList>
    </citation>
    <scope>NUCLEOTIDE SEQUENCE</scope>
    <source>
        <strain evidence="14">PL_HMW_Pooled</strain>
    </source>
</reference>
<evidence type="ECO:0000256" key="4">
    <source>
        <dbReference type="ARBA" id="ARBA00022692"/>
    </source>
</evidence>
<evidence type="ECO:0000256" key="11">
    <source>
        <dbReference type="SAM" id="MobiDB-lite"/>
    </source>
</evidence>
<dbReference type="InterPro" id="IPR017452">
    <property type="entry name" value="GPCR_Rhodpsn_7TM"/>
</dbReference>
<feature type="transmembrane region" description="Helical" evidence="12">
    <location>
        <begin position="122"/>
        <end position="140"/>
    </location>
</feature>
<dbReference type="InterPro" id="IPR000276">
    <property type="entry name" value="GPCR_Rhodpsn"/>
</dbReference>
<feature type="region of interest" description="Disordered" evidence="11">
    <location>
        <begin position="366"/>
        <end position="404"/>
    </location>
</feature>
<dbReference type="Gene3D" id="1.20.1070.10">
    <property type="entry name" value="Rhodopsin 7-helix transmembrane proteins"/>
    <property type="match status" value="1"/>
</dbReference>
<evidence type="ECO:0000256" key="1">
    <source>
        <dbReference type="ARBA" id="ARBA00004651"/>
    </source>
</evidence>
<dbReference type="SUPFAM" id="SSF81321">
    <property type="entry name" value="Family A G protein-coupled receptor-like"/>
    <property type="match status" value="1"/>
</dbReference>
<keyword evidence="15" id="KW-1185">Reference proteome</keyword>
<keyword evidence="8 10" id="KW-0675">Receptor</keyword>
<feature type="domain" description="G-protein coupled receptors family 1 profile" evidence="13">
    <location>
        <begin position="60"/>
        <end position="344"/>
    </location>
</feature>
<feature type="transmembrane region" description="Helical" evidence="12">
    <location>
        <begin position="161"/>
        <end position="184"/>
    </location>
</feature>
<evidence type="ECO:0000256" key="9">
    <source>
        <dbReference type="ARBA" id="ARBA00023224"/>
    </source>
</evidence>
<dbReference type="PRINTS" id="PR00237">
    <property type="entry name" value="GPCRRHODOPSN"/>
</dbReference>
<evidence type="ECO:0000256" key="3">
    <source>
        <dbReference type="ARBA" id="ARBA00022475"/>
    </source>
</evidence>
<evidence type="ECO:0000259" key="13">
    <source>
        <dbReference type="PROSITE" id="PS50262"/>
    </source>
</evidence>
<protein>
    <submittedName>
        <fullName evidence="14">Protein trapped in endoderm-1</fullName>
    </submittedName>
</protein>
<gene>
    <name evidence="14" type="ORF">KUF71_007176</name>
</gene>
<feature type="transmembrane region" description="Helical" evidence="12">
    <location>
        <begin position="44"/>
        <end position="69"/>
    </location>
</feature>